<keyword evidence="3" id="KW-1185">Reference proteome</keyword>
<evidence type="ECO:0000313" key="3">
    <source>
        <dbReference type="Proteomes" id="UP000189703"/>
    </source>
</evidence>
<dbReference type="STRING" id="4432.A0A1U8AX94"/>
<dbReference type="KEGG" id="nnu:104608398"/>
<dbReference type="OMA" id="QANEGHL"/>
<evidence type="ECO:0000256" key="1">
    <source>
        <dbReference type="SAM" id="MobiDB-lite"/>
    </source>
</evidence>
<feature type="region of interest" description="Disordered" evidence="1">
    <location>
        <begin position="40"/>
        <end position="125"/>
    </location>
</feature>
<dbReference type="RefSeq" id="XP_010272672.1">
    <property type="nucleotide sequence ID" value="XM_010274370.2"/>
</dbReference>
<dbReference type="Proteomes" id="UP000189703">
    <property type="component" value="Unplaced"/>
</dbReference>
<evidence type="ECO:0000313" key="4">
    <source>
        <dbReference type="RefSeq" id="XP_010272672.1"/>
    </source>
</evidence>
<dbReference type="OrthoDB" id="696797at2759"/>
<feature type="signal peptide" evidence="2">
    <location>
        <begin position="1"/>
        <end position="25"/>
    </location>
</feature>
<sequence length="241" mass="25777">MELPRPQSSFFIWVLFIMIVSQNLAIPVLCRSFTDQKNYYPRDPHHGSHGTPSQGTPSHGSGGSYGGSTPTPSHGSGGSYNPPSGGGGYYSPPGHSTPVNPPSTPTPTTPTPTVPGISPPFDPNAPPPFFTGTCNYWATHPQLIWGLFGWWGTVAGIFGTPTFGTSLTLPQALTNTRTDGYSALYREGTASLLNSMVNKRFPFTTQQVKDHFAASVVSERSAADQAKIFKQANEGHLKPRA</sequence>
<dbReference type="eggNOG" id="ENOG502QVEX">
    <property type="taxonomic scope" value="Eukaryota"/>
</dbReference>
<dbReference type="PANTHER" id="PTHR33210">
    <property type="entry name" value="PROTODERMAL FACTOR 1"/>
    <property type="match status" value="1"/>
</dbReference>
<gene>
    <name evidence="4" type="primary">LOC104608398</name>
</gene>
<reference evidence="4" key="1">
    <citation type="submission" date="2025-08" db="UniProtKB">
        <authorList>
            <consortium name="RefSeq"/>
        </authorList>
    </citation>
    <scope>IDENTIFICATION</scope>
</reference>
<dbReference type="AlphaFoldDB" id="A0A1U8AX94"/>
<proteinExistence type="predicted"/>
<dbReference type="InterPro" id="IPR039923">
    <property type="entry name" value="Protodermal_1"/>
</dbReference>
<feature type="compositionally biased region" description="Pro residues" evidence="1">
    <location>
        <begin position="99"/>
        <end position="125"/>
    </location>
</feature>
<evidence type="ECO:0000256" key="2">
    <source>
        <dbReference type="SAM" id="SignalP"/>
    </source>
</evidence>
<keyword evidence="2" id="KW-0732">Signal</keyword>
<feature type="compositionally biased region" description="Low complexity" evidence="1">
    <location>
        <begin position="67"/>
        <end position="83"/>
    </location>
</feature>
<feature type="chain" id="PRO_5043422239" evidence="2">
    <location>
        <begin position="26"/>
        <end position="241"/>
    </location>
</feature>
<name>A0A1U8AX94_NELNU</name>
<dbReference type="PANTHER" id="PTHR33210:SF18">
    <property type="entry name" value="PROTODERMAL FACTOR 1"/>
    <property type="match status" value="1"/>
</dbReference>
<organism evidence="3 4">
    <name type="scientific">Nelumbo nucifera</name>
    <name type="common">Sacred lotus</name>
    <dbReference type="NCBI Taxonomy" id="4432"/>
    <lineage>
        <taxon>Eukaryota</taxon>
        <taxon>Viridiplantae</taxon>
        <taxon>Streptophyta</taxon>
        <taxon>Embryophyta</taxon>
        <taxon>Tracheophyta</taxon>
        <taxon>Spermatophyta</taxon>
        <taxon>Magnoliopsida</taxon>
        <taxon>Proteales</taxon>
        <taxon>Nelumbonaceae</taxon>
        <taxon>Nelumbo</taxon>
    </lineage>
</organism>
<dbReference type="GeneID" id="104608398"/>
<protein>
    <submittedName>
        <fullName evidence="4">Protodermal factor 1-like</fullName>
    </submittedName>
</protein>
<dbReference type="FunCoup" id="A0A1U8AX94">
    <property type="interactions" value="47"/>
</dbReference>
<accession>A0A1U8AX94</accession>